<evidence type="ECO:0000313" key="2">
    <source>
        <dbReference type="EMBL" id="GFO59485.1"/>
    </source>
</evidence>
<feature type="transmembrane region" description="Helical" evidence="1">
    <location>
        <begin position="25"/>
        <end position="44"/>
    </location>
</feature>
<keyword evidence="1" id="KW-0472">Membrane</keyword>
<name>A0A6V8MHM4_9BACT</name>
<evidence type="ECO:0000256" key="1">
    <source>
        <dbReference type="SAM" id="Phobius"/>
    </source>
</evidence>
<reference evidence="3" key="1">
    <citation type="submission" date="2020-06" db="EMBL/GenBank/DDBJ databases">
        <title>Draft genomic sequence of Geomonas sp. Red330.</title>
        <authorList>
            <person name="Itoh H."/>
            <person name="Zhenxing X."/>
            <person name="Ushijima N."/>
            <person name="Masuda Y."/>
            <person name="Shiratori Y."/>
            <person name="Senoo K."/>
        </authorList>
    </citation>
    <scope>NUCLEOTIDE SEQUENCE [LARGE SCALE GENOMIC DNA]</scope>
    <source>
        <strain evidence="3">Red330</strain>
    </source>
</reference>
<sequence length="73" mass="8573">MRAAPRELFAFYRDGFRSMVLGRTLWKIILVKLFLMFAVLKLFFFSNVLEKEFRSDAERSAHVLDNLTRGASK</sequence>
<dbReference type="AlphaFoldDB" id="A0A6V8MHM4"/>
<accession>A0A6V8MHM4</accession>
<evidence type="ECO:0008006" key="4">
    <source>
        <dbReference type="Google" id="ProtNLM"/>
    </source>
</evidence>
<dbReference type="Proteomes" id="UP000556026">
    <property type="component" value="Unassembled WGS sequence"/>
</dbReference>
<comment type="caution">
    <text evidence="2">The sequence shown here is derived from an EMBL/GenBank/DDBJ whole genome shotgun (WGS) entry which is preliminary data.</text>
</comment>
<keyword evidence="3" id="KW-1185">Reference proteome</keyword>
<organism evidence="2 3">
    <name type="scientific">Geomonas silvestris</name>
    <dbReference type="NCBI Taxonomy" id="2740184"/>
    <lineage>
        <taxon>Bacteria</taxon>
        <taxon>Pseudomonadati</taxon>
        <taxon>Thermodesulfobacteriota</taxon>
        <taxon>Desulfuromonadia</taxon>
        <taxon>Geobacterales</taxon>
        <taxon>Geobacteraceae</taxon>
        <taxon>Geomonas</taxon>
    </lineage>
</organism>
<gene>
    <name evidence="2" type="ORF">GMST_18100</name>
</gene>
<dbReference type="InterPro" id="IPR027853">
    <property type="entry name" value="DUF4492"/>
</dbReference>
<keyword evidence="1" id="KW-1133">Transmembrane helix</keyword>
<dbReference type="RefSeq" id="WP_246399338.1">
    <property type="nucleotide sequence ID" value="NZ_BLXX01000004.1"/>
</dbReference>
<keyword evidence="1" id="KW-0812">Transmembrane</keyword>
<dbReference type="EMBL" id="BLXX01000004">
    <property type="protein sequence ID" value="GFO59485.1"/>
    <property type="molecule type" value="Genomic_DNA"/>
</dbReference>
<evidence type="ECO:0000313" key="3">
    <source>
        <dbReference type="Proteomes" id="UP000556026"/>
    </source>
</evidence>
<protein>
    <recommendedName>
        <fullName evidence="4">DUF4492 domain-containing protein</fullName>
    </recommendedName>
</protein>
<proteinExistence type="predicted"/>
<dbReference type="Pfam" id="PF14899">
    <property type="entry name" value="DUF4492"/>
    <property type="match status" value="1"/>
</dbReference>